<feature type="binding site" evidence="6">
    <location>
        <position position="413"/>
    </location>
    <ligand>
        <name>ATP</name>
        <dbReference type="ChEBI" id="CHEBI:30616"/>
    </ligand>
</feature>
<feature type="binding site" evidence="6">
    <location>
        <begin position="86"/>
        <end position="90"/>
    </location>
    <ligand>
        <name>ATP</name>
        <dbReference type="ChEBI" id="CHEBI:30616"/>
    </ligand>
</feature>
<dbReference type="SUPFAM" id="SSF54849">
    <property type="entry name" value="GroEL-intermediate domain like"/>
    <property type="match status" value="1"/>
</dbReference>
<dbReference type="Gene3D" id="3.30.260.10">
    <property type="entry name" value="TCP-1-like chaperonin intermediate domain"/>
    <property type="match status" value="1"/>
</dbReference>
<keyword evidence="5 6" id="KW-0413">Isomerase</keyword>
<proteinExistence type="inferred from homology"/>
<evidence type="ECO:0000256" key="7">
    <source>
        <dbReference type="RuleBase" id="RU000418"/>
    </source>
</evidence>
<keyword evidence="3 6" id="KW-0067">ATP-binding</keyword>
<comment type="subcellular location">
    <subcellularLocation>
        <location evidence="6">Cytoplasm</location>
    </subcellularLocation>
</comment>
<dbReference type="NCBIfam" id="NF009489">
    <property type="entry name" value="PRK12851.1"/>
    <property type="match status" value="1"/>
</dbReference>
<protein>
    <recommendedName>
        <fullName evidence="6">Chaperonin GroEL</fullName>
        <ecNumber evidence="6">5.6.1.7</ecNumber>
    </recommendedName>
    <alternativeName>
        <fullName evidence="6">60 kDa chaperonin</fullName>
    </alternativeName>
    <alternativeName>
        <fullName evidence="6">Chaperonin-60</fullName>
        <shortName evidence="6">Cpn60</shortName>
    </alternativeName>
</protein>
<feature type="binding site" evidence="6">
    <location>
        <position position="494"/>
    </location>
    <ligand>
        <name>ATP</name>
        <dbReference type="ChEBI" id="CHEBI:30616"/>
    </ligand>
</feature>
<gene>
    <name evidence="6" type="primary">groEL</name>
    <name evidence="6" type="synonym">groL</name>
    <name evidence="10" type="ORF">HMPREF9629_01108</name>
</gene>
<feature type="binding site" evidence="6">
    <location>
        <begin position="29"/>
        <end position="32"/>
    </location>
    <ligand>
        <name>ATP</name>
        <dbReference type="ChEBI" id="CHEBI:30616"/>
    </ligand>
</feature>
<dbReference type="CDD" id="cd03344">
    <property type="entry name" value="GroEL"/>
    <property type="match status" value="1"/>
</dbReference>
<dbReference type="Proteomes" id="UP000006437">
    <property type="component" value="Unassembled WGS sequence"/>
</dbReference>
<comment type="caution">
    <text evidence="6">Lacks conserved residue(s) required for the propagation of feature annotation.</text>
</comment>
<dbReference type="EMBL" id="AFZE01000002">
    <property type="protein sequence ID" value="EHL16561.1"/>
    <property type="molecule type" value="Genomic_DNA"/>
</dbReference>
<dbReference type="Gene3D" id="1.10.560.10">
    <property type="entry name" value="GroEL-like equatorial domain"/>
    <property type="match status" value="1"/>
</dbReference>
<evidence type="ECO:0000256" key="3">
    <source>
        <dbReference type="ARBA" id="ARBA00022840"/>
    </source>
</evidence>
<evidence type="ECO:0000256" key="4">
    <source>
        <dbReference type="ARBA" id="ARBA00023186"/>
    </source>
</evidence>
<organism evidence="10 11">
    <name type="scientific">Peptoanaerobacter stomatis</name>
    <dbReference type="NCBI Taxonomy" id="796937"/>
    <lineage>
        <taxon>Bacteria</taxon>
        <taxon>Bacillati</taxon>
        <taxon>Bacillota</taxon>
        <taxon>Clostridia</taxon>
        <taxon>Peptostreptococcales</taxon>
        <taxon>Filifactoraceae</taxon>
        <taxon>Peptoanaerobacter</taxon>
    </lineage>
</organism>
<comment type="similarity">
    <text evidence="1 6 7">Belongs to the chaperonin (HSP60) family.</text>
</comment>
<dbReference type="GO" id="GO:0005524">
    <property type="term" value="F:ATP binding"/>
    <property type="evidence" value="ECO:0007669"/>
    <property type="project" value="UniProtKB-UniRule"/>
</dbReference>
<dbReference type="HAMAP" id="MF_00600">
    <property type="entry name" value="CH60"/>
    <property type="match status" value="1"/>
</dbReference>
<dbReference type="GO" id="GO:0016853">
    <property type="term" value="F:isomerase activity"/>
    <property type="evidence" value="ECO:0007669"/>
    <property type="project" value="UniProtKB-KW"/>
</dbReference>
<comment type="subunit">
    <text evidence="6 8">Forms a cylinder of 14 subunits composed of two heptameric rings stacked back-to-back. Interacts with the co-chaperonin GroES.</text>
</comment>
<dbReference type="RefSeq" id="WP_009525343.1">
    <property type="nucleotide sequence ID" value="NZ_JH414551.1"/>
</dbReference>
<dbReference type="SUPFAM" id="SSF48592">
    <property type="entry name" value="GroEL equatorial domain-like"/>
    <property type="match status" value="1"/>
</dbReference>
<dbReference type="GO" id="GO:0042026">
    <property type="term" value="P:protein refolding"/>
    <property type="evidence" value="ECO:0007669"/>
    <property type="project" value="UniProtKB-UniRule"/>
</dbReference>
<dbReference type="InterPro" id="IPR027409">
    <property type="entry name" value="GroEL-like_apical_dom_sf"/>
</dbReference>
<dbReference type="NCBIfam" id="TIGR02348">
    <property type="entry name" value="GroEL"/>
    <property type="match status" value="1"/>
</dbReference>
<dbReference type="PANTHER" id="PTHR45633">
    <property type="entry name" value="60 KDA HEAT SHOCK PROTEIN, MITOCHONDRIAL"/>
    <property type="match status" value="1"/>
</dbReference>
<evidence type="ECO:0000313" key="10">
    <source>
        <dbReference type="EMBL" id="EHL16561.1"/>
    </source>
</evidence>
<evidence type="ECO:0000256" key="5">
    <source>
        <dbReference type="ARBA" id="ARBA00023235"/>
    </source>
</evidence>
<dbReference type="NCBIfam" id="NF009488">
    <property type="entry name" value="PRK12850.1"/>
    <property type="match status" value="1"/>
</dbReference>
<dbReference type="InterPro" id="IPR027413">
    <property type="entry name" value="GROEL-like_equatorial_sf"/>
</dbReference>
<dbReference type="NCBIfam" id="NF000592">
    <property type="entry name" value="PRK00013.1"/>
    <property type="match status" value="1"/>
</dbReference>
<sequence length="540" mass="57762">MAKEIKFSEEARKSLERGVNKLADTVKVTLGPKGRNVILQKSFGAPLITNDGVTIAKEIELEDAYENMGSELVKEVATKTNDIAGDGTTTATVLAQAIVREGLKNVAAGSNPILLRKGINKAVDIAVETLKKNSKTVENKESIAQVAAISAGDEQIGQLIADAMEKVGKDGVITVEESKSMGTNLNVVEGMQFDRGYVSAYMATDVEKMEAVLQDPYILITDRKISSIQDILPILEQIVQQGRKLVIIAEDVEGEALSTLVVNKLRGTFDVVAVKAPGFGDRRKEMLQDIAILTGGQVISDELGFDIKETSLEQLGKAATVKVTKENTTIVDGAGAQDKIVERVEQIKRQIEDTTSEFDKEKLQERLAKLSGGVAVIEVGAATETELKEKKLRMEDALNATRAAVEEGIVAGGGTALIEAMKAVEKEVEKETAEEKTGMQIVAKALQEPLKQIATNAGLEGAVIVENVKKSSTNEGFDALNEKYVDMIAAGIIDPTKVTRSALQNAASIAAILLTTESAVVEIKKDEPQMPMGGGMPGIM</sequence>
<feature type="binding site" evidence="6">
    <location>
        <begin position="478"/>
        <end position="480"/>
    </location>
    <ligand>
        <name>ATP</name>
        <dbReference type="ChEBI" id="CHEBI:30616"/>
    </ligand>
</feature>
<dbReference type="SUPFAM" id="SSF52029">
    <property type="entry name" value="GroEL apical domain-like"/>
    <property type="match status" value="1"/>
</dbReference>
<feature type="coiled-coil region" evidence="9">
    <location>
        <begin position="337"/>
        <end position="364"/>
    </location>
</feature>
<reference evidence="10 11" key="1">
    <citation type="submission" date="2011-08" db="EMBL/GenBank/DDBJ databases">
        <title>The Genome Sequence of Eubacteriaceae bacterium ACC19a.</title>
        <authorList>
            <consortium name="The Broad Institute Genome Sequencing Platform"/>
            <person name="Earl A."/>
            <person name="Ward D."/>
            <person name="Feldgarden M."/>
            <person name="Gevers D."/>
            <person name="Sizova M."/>
            <person name="Hazen A."/>
            <person name="Epstein S."/>
            <person name="Young S.K."/>
            <person name="Zeng Q."/>
            <person name="Gargeya S."/>
            <person name="Fitzgerald M."/>
            <person name="Haas B."/>
            <person name="Abouelleil A."/>
            <person name="Alvarado L."/>
            <person name="Arachchi H.M."/>
            <person name="Berlin A."/>
            <person name="Brown A."/>
            <person name="Chapman S.B."/>
            <person name="Chen Z."/>
            <person name="Dunbar C."/>
            <person name="Freedman E."/>
            <person name="Gearin G."/>
            <person name="Gellesch M."/>
            <person name="Goldberg J."/>
            <person name="Griggs A."/>
            <person name="Gujja S."/>
            <person name="Heiman D."/>
            <person name="Howarth C."/>
            <person name="Larson L."/>
            <person name="Lui A."/>
            <person name="MacDonald P.J.P."/>
            <person name="Montmayeur A."/>
            <person name="Murphy C."/>
            <person name="Neiman D."/>
            <person name="Pearson M."/>
            <person name="Priest M."/>
            <person name="Roberts A."/>
            <person name="Saif S."/>
            <person name="Shea T."/>
            <person name="Shenoy N."/>
            <person name="Sisk P."/>
            <person name="Stolte C."/>
            <person name="Sykes S."/>
            <person name="Wortman J."/>
            <person name="Nusbaum C."/>
            <person name="Birren B."/>
        </authorList>
    </citation>
    <scope>NUCLEOTIDE SEQUENCE [LARGE SCALE GENOMIC DNA]</scope>
    <source>
        <strain evidence="10 11">ACC19a</strain>
    </source>
</reference>
<dbReference type="AlphaFoldDB" id="G9WY57"/>
<dbReference type="PRINTS" id="PR00298">
    <property type="entry name" value="CHAPERONIN60"/>
</dbReference>
<dbReference type="FunFam" id="3.50.7.10:FF:000001">
    <property type="entry name" value="60 kDa chaperonin"/>
    <property type="match status" value="1"/>
</dbReference>
<dbReference type="InterPro" id="IPR001844">
    <property type="entry name" value="Cpn60/GroEL"/>
</dbReference>
<evidence type="ECO:0000256" key="2">
    <source>
        <dbReference type="ARBA" id="ARBA00022741"/>
    </source>
</evidence>
<dbReference type="PROSITE" id="PS00296">
    <property type="entry name" value="CHAPERONINS_CPN60"/>
    <property type="match status" value="1"/>
</dbReference>
<dbReference type="Gene3D" id="3.50.7.10">
    <property type="entry name" value="GroEL"/>
    <property type="match status" value="1"/>
</dbReference>
<comment type="function">
    <text evidence="6 8">Together with its co-chaperonin GroES, plays an essential role in assisting protein folding. The GroEL-GroES system forms a nano-cage that allows encapsulation of the non-native substrate proteins and provides a physical environment optimized to promote and accelerate protein folding.</text>
</comment>
<keyword evidence="9" id="KW-0175">Coiled coil</keyword>
<dbReference type="Pfam" id="PF00118">
    <property type="entry name" value="Cpn60_TCP1"/>
    <property type="match status" value="1"/>
</dbReference>
<dbReference type="InterPro" id="IPR018370">
    <property type="entry name" value="Chaperonin_Cpn60_CS"/>
</dbReference>
<dbReference type="InterPro" id="IPR002423">
    <property type="entry name" value="Cpn60/GroEL/TCP-1"/>
</dbReference>
<accession>G9WY57</accession>
<keyword evidence="2 6" id="KW-0547">Nucleotide-binding</keyword>
<evidence type="ECO:0000256" key="8">
    <source>
        <dbReference type="RuleBase" id="RU000419"/>
    </source>
</evidence>
<keyword evidence="4 6" id="KW-0143">Chaperone</keyword>
<dbReference type="GO" id="GO:0005737">
    <property type="term" value="C:cytoplasm"/>
    <property type="evidence" value="ECO:0007669"/>
    <property type="project" value="UniProtKB-SubCell"/>
</dbReference>
<comment type="caution">
    <text evidence="10">The sequence shown here is derived from an EMBL/GenBank/DDBJ whole genome shotgun (WGS) entry which is preliminary data.</text>
</comment>
<name>G9WY57_9FIRM</name>
<dbReference type="GO" id="GO:0140662">
    <property type="term" value="F:ATP-dependent protein folding chaperone"/>
    <property type="evidence" value="ECO:0007669"/>
    <property type="project" value="InterPro"/>
</dbReference>
<dbReference type="PATRIC" id="fig|796937.3.peg.300"/>
<dbReference type="HOGENOM" id="CLU_016503_3_0_9"/>
<evidence type="ECO:0000256" key="9">
    <source>
        <dbReference type="SAM" id="Coils"/>
    </source>
</evidence>
<dbReference type="GO" id="GO:0051082">
    <property type="term" value="F:unfolded protein binding"/>
    <property type="evidence" value="ECO:0007669"/>
    <property type="project" value="UniProtKB-UniRule"/>
</dbReference>
<evidence type="ECO:0000256" key="1">
    <source>
        <dbReference type="ARBA" id="ARBA00006607"/>
    </source>
</evidence>
<evidence type="ECO:0000313" key="11">
    <source>
        <dbReference type="Proteomes" id="UP000006437"/>
    </source>
</evidence>
<dbReference type="EC" id="5.6.1.7" evidence="6"/>
<dbReference type="NCBIfam" id="NF009487">
    <property type="entry name" value="PRK12849.1"/>
    <property type="match status" value="1"/>
</dbReference>
<keyword evidence="6" id="KW-0963">Cytoplasm</keyword>
<dbReference type="InterPro" id="IPR027410">
    <property type="entry name" value="TCP-1-like_intermed_sf"/>
</dbReference>
<evidence type="ECO:0000256" key="6">
    <source>
        <dbReference type="HAMAP-Rule" id="MF_00600"/>
    </source>
</evidence>